<feature type="chain" id="PRO_5002894699" evidence="1">
    <location>
        <begin position="27"/>
        <end position="590"/>
    </location>
</feature>
<organism evidence="2 3">
    <name type="scientific">Pedosphaera parvula (strain Ellin514)</name>
    <dbReference type="NCBI Taxonomy" id="320771"/>
    <lineage>
        <taxon>Bacteria</taxon>
        <taxon>Pseudomonadati</taxon>
        <taxon>Verrucomicrobiota</taxon>
        <taxon>Pedosphaerae</taxon>
        <taxon>Pedosphaerales</taxon>
        <taxon>Pedosphaeraceae</taxon>
        <taxon>Pedosphaera</taxon>
    </lineage>
</organism>
<evidence type="ECO:0000313" key="2">
    <source>
        <dbReference type="EMBL" id="EEF63461.1"/>
    </source>
</evidence>
<name>B9XAC0_PEDPL</name>
<keyword evidence="3" id="KW-1185">Reference proteome</keyword>
<proteinExistence type="predicted"/>
<dbReference type="AlphaFoldDB" id="B9XAC0"/>
<evidence type="ECO:0000313" key="3">
    <source>
        <dbReference type="Proteomes" id="UP000003688"/>
    </source>
</evidence>
<dbReference type="OrthoDB" id="9798386at2"/>
<gene>
    <name evidence="2" type="ORF">Cflav_PD6096</name>
</gene>
<dbReference type="Proteomes" id="UP000003688">
    <property type="component" value="Unassembled WGS sequence"/>
</dbReference>
<comment type="caution">
    <text evidence="2">The sequence shown here is derived from an EMBL/GenBank/DDBJ whole genome shotgun (WGS) entry which is preliminary data.</text>
</comment>
<keyword evidence="1" id="KW-0732">Signal</keyword>
<reference evidence="2 3" key="1">
    <citation type="journal article" date="2011" name="J. Bacteriol.">
        <title>Genome sequence of 'Pedosphaera parvula' Ellin514, an aerobic Verrucomicrobial isolate from pasture soil.</title>
        <authorList>
            <person name="Kant R."/>
            <person name="van Passel M.W."/>
            <person name="Sangwan P."/>
            <person name="Palva A."/>
            <person name="Lucas S."/>
            <person name="Copeland A."/>
            <person name="Lapidus A."/>
            <person name="Glavina Del Rio T."/>
            <person name="Dalin E."/>
            <person name="Tice H."/>
            <person name="Bruce D."/>
            <person name="Goodwin L."/>
            <person name="Pitluck S."/>
            <person name="Chertkov O."/>
            <person name="Larimer F.W."/>
            <person name="Land M.L."/>
            <person name="Hauser L."/>
            <person name="Brettin T.S."/>
            <person name="Detter J.C."/>
            <person name="Han S."/>
            <person name="de Vos W.M."/>
            <person name="Janssen P.H."/>
            <person name="Smidt H."/>
        </authorList>
    </citation>
    <scope>NUCLEOTIDE SEQUENCE [LARGE SCALE GENOMIC DNA]</scope>
    <source>
        <strain evidence="2 3">Ellin514</strain>
    </source>
</reference>
<accession>B9XAC0</accession>
<dbReference type="RefSeq" id="WP_007412768.1">
    <property type="nucleotide sequence ID" value="NZ_ABOX02000001.1"/>
</dbReference>
<evidence type="ECO:0000256" key="1">
    <source>
        <dbReference type="SAM" id="SignalP"/>
    </source>
</evidence>
<sequence precursor="true">MSSKSFFKFVLVFALSLFGFSRSGHAQVSKAHQILIDRGLQVQGMAEAAIFHLSTYTNAHYTSINWGYSSDPSQAPVFPWSGWVSDITNMPPMGSEAPYMSQLVSLSLSDEPFLNSQFYFDKMLNWFTNVQNSYPNTILYINNWGGEVEDGPLSSFIAQARPDMISFDFYPWQSDYYTHVPFALSQTWYGELRRYKAWASAYNIPYGIYRQTFHAVEEPDPTNNVPGRIYRDPSASEMRLNTFGALAFNAKMLIDFTYNSGASSLFDRDEQGQWHGDTLTNALYNEMVDINQRAVNFGKALVFLKPVYEMHNTNTVNPPPGPGSDDQYFPNGYCTSVMFLRGKSMSGSVTNFNPLPDSFYNDPSSATNSNLINSSAYSWWEFPKNDPYLTGWSMTNKAGVMNNGLPGDVIISWFHPLDEIYDGTNYTNEVYMMVVNALTATNGTAADCMQEIKLTFSGLTGAMTNLIMLDPVTGQWKTNGLPVFSTKRQLTLDLNGGDAVLFKFNTGAPFVGHVPPSAVRLTATTQAGTPGISVQGTVGAHYQLQTTSALLGVNNWTTVTNLYLPTSTYVFTNMPSVNTTNSYYRVVGIP</sequence>
<protein>
    <submittedName>
        <fullName evidence="2">Uncharacterized protein</fullName>
    </submittedName>
</protein>
<dbReference type="EMBL" id="ABOX02000001">
    <property type="protein sequence ID" value="EEF63461.1"/>
    <property type="molecule type" value="Genomic_DNA"/>
</dbReference>
<feature type="signal peptide" evidence="1">
    <location>
        <begin position="1"/>
        <end position="26"/>
    </location>
</feature>